<feature type="transmembrane region" description="Helical" evidence="1">
    <location>
        <begin position="6"/>
        <end position="30"/>
    </location>
</feature>
<reference evidence="2" key="1">
    <citation type="submission" date="2014-09" db="EMBL/GenBank/DDBJ databases">
        <authorList>
            <person name="Magalhaes I.L.F."/>
            <person name="Oliveira U."/>
            <person name="Santos F.R."/>
            <person name="Vidigal T.H.D.A."/>
            <person name="Brescovit A.D."/>
            <person name="Santos A.J."/>
        </authorList>
    </citation>
    <scope>NUCLEOTIDE SEQUENCE</scope>
    <source>
        <tissue evidence="2">Shoot tissue taken approximately 20 cm above the soil surface</tissue>
    </source>
</reference>
<sequence length="40" mass="4349">MKLSWIFVPLTNALWLTATMLGSIGASRLAKSLAINFAKL</sequence>
<evidence type="ECO:0000256" key="1">
    <source>
        <dbReference type="SAM" id="Phobius"/>
    </source>
</evidence>
<organism evidence="2">
    <name type="scientific">Arundo donax</name>
    <name type="common">Giant reed</name>
    <name type="synonym">Donax arundinaceus</name>
    <dbReference type="NCBI Taxonomy" id="35708"/>
    <lineage>
        <taxon>Eukaryota</taxon>
        <taxon>Viridiplantae</taxon>
        <taxon>Streptophyta</taxon>
        <taxon>Embryophyta</taxon>
        <taxon>Tracheophyta</taxon>
        <taxon>Spermatophyta</taxon>
        <taxon>Magnoliopsida</taxon>
        <taxon>Liliopsida</taxon>
        <taxon>Poales</taxon>
        <taxon>Poaceae</taxon>
        <taxon>PACMAD clade</taxon>
        <taxon>Arundinoideae</taxon>
        <taxon>Arundineae</taxon>
        <taxon>Arundo</taxon>
    </lineage>
</organism>
<name>A0A0A9AGZ9_ARUDO</name>
<dbReference type="EMBL" id="GBRH01249680">
    <property type="protein sequence ID" value="JAD48215.1"/>
    <property type="molecule type" value="Transcribed_RNA"/>
</dbReference>
<evidence type="ECO:0000313" key="2">
    <source>
        <dbReference type="EMBL" id="JAD48215.1"/>
    </source>
</evidence>
<keyword evidence="1" id="KW-0472">Membrane</keyword>
<dbReference type="AlphaFoldDB" id="A0A0A9AGZ9"/>
<proteinExistence type="predicted"/>
<keyword evidence="1" id="KW-0812">Transmembrane</keyword>
<protein>
    <submittedName>
        <fullName evidence="2">Uncharacterized protein</fullName>
    </submittedName>
</protein>
<reference evidence="2" key="2">
    <citation type="journal article" date="2015" name="Data Brief">
        <title>Shoot transcriptome of the giant reed, Arundo donax.</title>
        <authorList>
            <person name="Barrero R.A."/>
            <person name="Guerrero F.D."/>
            <person name="Moolhuijzen P."/>
            <person name="Goolsby J.A."/>
            <person name="Tidwell J."/>
            <person name="Bellgard S.E."/>
            <person name="Bellgard M.I."/>
        </authorList>
    </citation>
    <scope>NUCLEOTIDE SEQUENCE</scope>
    <source>
        <tissue evidence="2">Shoot tissue taken approximately 20 cm above the soil surface</tissue>
    </source>
</reference>
<keyword evidence="1" id="KW-1133">Transmembrane helix</keyword>
<accession>A0A0A9AGZ9</accession>